<keyword evidence="8" id="KW-0175">Coiled coil</keyword>
<dbReference type="Gene3D" id="1.10.287.130">
    <property type="match status" value="1"/>
</dbReference>
<evidence type="ECO:0000259" key="10">
    <source>
        <dbReference type="PROSITE" id="PS50109"/>
    </source>
</evidence>
<accession>A0ABD4SZV9</accession>
<dbReference type="Proteomes" id="UP000031561">
    <property type="component" value="Unassembled WGS sequence"/>
</dbReference>
<keyword evidence="13" id="KW-0067">ATP-binding</keyword>
<reference evidence="13 14" key="1">
    <citation type="journal article" date="2015" name="Genome Announc.">
        <title>Draft Genome Sequence of Filamentous Marine Cyanobacterium Lyngbya confervoides Strain BDU141951.</title>
        <authorList>
            <person name="Chandrababunaidu M.M."/>
            <person name="Sen D."/>
            <person name="Tripathy S."/>
        </authorList>
    </citation>
    <scope>NUCLEOTIDE SEQUENCE [LARGE SCALE GENOMIC DNA]</scope>
    <source>
        <strain evidence="13 14">BDU141951</strain>
    </source>
</reference>
<dbReference type="InterPro" id="IPR058544">
    <property type="entry name" value="ETR1_N"/>
</dbReference>
<dbReference type="AlphaFoldDB" id="A0ABD4SZV9"/>
<dbReference type="CDD" id="cd00082">
    <property type="entry name" value="HisKA"/>
    <property type="match status" value="1"/>
</dbReference>
<gene>
    <name evidence="13" type="ORF">QQ91_0002440</name>
</gene>
<evidence type="ECO:0000313" key="14">
    <source>
        <dbReference type="Proteomes" id="UP000031561"/>
    </source>
</evidence>
<evidence type="ECO:0000259" key="12">
    <source>
        <dbReference type="PROSITE" id="PS50113"/>
    </source>
</evidence>
<dbReference type="SUPFAM" id="SSF55874">
    <property type="entry name" value="ATPase domain of HSP90 chaperone/DNA topoisomerase II/histidine kinase"/>
    <property type="match status" value="1"/>
</dbReference>
<dbReference type="Pfam" id="PF02518">
    <property type="entry name" value="HATPase_c"/>
    <property type="match status" value="1"/>
</dbReference>
<feature type="domain" description="Histidine kinase" evidence="10">
    <location>
        <begin position="344"/>
        <end position="555"/>
    </location>
</feature>
<comment type="caution">
    <text evidence="13">The sequence shown here is derived from an EMBL/GenBank/DDBJ whole genome shotgun (WGS) entry which is preliminary data.</text>
</comment>
<dbReference type="Gene3D" id="3.30.565.10">
    <property type="entry name" value="Histidine kinase-like ATPase, C-terminal domain"/>
    <property type="match status" value="1"/>
</dbReference>
<proteinExistence type="predicted"/>
<evidence type="ECO:0000256" key="3">
    <source>
        <dbReference type="ARBA" id="ARBA00022553"/>
    </source>
</evidence>
<dbReference type="PROSITE" id="PS50112">
    <property type="entry name" value="PAS"/>
    <property type="match status" value="1"/>
</dbReference>
<dbReference type="Pfam" id="PF00512">
    <property type="entry name" value="HisKA"/>
    <property type="match status" value="1"/>
</dbReference>
<dbReference type="InterPro" id="IPR035965">
    <property type="entry name" value="PAS-like_dom_sf"/>
</dbReference>
<dbReference type="SUPFAM" id="SSF55785">
    <property type="entry name" value="PYP-like sensor domain (PAS domain)"/>
    <property type="match status" value="1"/>
</dbReference>
<dbReference type="GO" id="GO:0000160">
    <property type="term" value="P:phosphorelay signal transduction system"/>
    <property type="evidence" value="ECO:0007669"/>
    <property type="project" value="UniProtKB-KW"/>
</dbReference>
<dbReference type="InterPro" id="IPR005467">
    <property type="entry name" value="His_kinase_dom"/>
</dbReference>
<dbReference type="Pfam" id="PF08448">
    <property type="entry name" value="PAS_4"/>
    <property type="match status" value="1"/>
</dbReference>
<sequence>MLALSASIAFFGPIWAFLGAVGNPFIPHGHCYLWNPSLIWLHVLSDSAIAIAYYSIPLTLVYLVNKREDLPFNWIFLLFGGFIVSCGTTHIFEVWTLWYPDYWVSGTMKLLTALISIVTAVVLVMIIPQVLNIPSTAQLERANQSLMAEVHQRKQVEAEVRQLNATLEERVVERTQELTQARLEAERSGQQLRAILANTPALVYLKDLAGRIILANPECANQFNLSPEEMEGLTDFDYLPPNMADRLRKNDRQVLAQRSAIEFEETIVSKEQLKIFLSVKFPLFDSKDQPYAIGGISTDITARKQAEKDLAERAAELTALNQTLQQTTRELEYQNRELDQFSYIVSHDLKAPLRAIANLSTWIEEDLAAVMTTETRQQMGLLRDRVTRMNQMIQGLLDYSRAGRVEGPREPVEVEKLLEEIIDLLGSEDSVQIALQRPMPVLTTQRILLSQVFMNLLSNAIKHNHQDQGKIAVSAQAVEGGYEFTVTDNGPGIDPEDQERIFNIFETLGPSQNVYNTGIGLALVKKVVKRQGGWIKVTSAPGSGASFCFFWPTASC</sequence>
<dbReference type="InterPro" id="IPR003661">
    <property type="entry name" value="HisK_dim/P_dom"/>
</dbReference>
<evidence type="ECO:0000256" key="1">
    <source>
        <dbReference type="ARBA" id="ARBA00000085"/>
    </source>
</evidence>
<dbReference type="PRINTS" id="PR00344">
    <property type="entry name" value="BCTRLSENSOR"/>
</dbReference>
<dbReference type="SUPFAM" id="SSF47384">
    <property type="entry name" value="Homodimeric domain of signal transducing histidine kinase"/>
    <property type="match status" value="1"/>
</dbReference>
<dbReference type="GO" id="GO:0016020">
    <property type="term" value="C:membrane"/>
    <property type="evidence" value="ECO:0007669"/>
    <property type="project" value="UniProtKB-SubCell"/>
</dbReference>
<feature type="transmembrane region" description="Helical" evidence="9">
    <location>
        <begin position="75"/>
        <end position="98"/>
    </location>
</feature>
<feature type="domain" description="PAC" evidence="12">
    <location>
        <begin position="261"/>
        <end position="312"/>
    </location>
</feature>
<dbReference type="InterPro" id="IPR000014">
    <property type="entry name" value="PAS"/>
</dbReference>
<dbReference type="SMART" id="SM00388">
    <property type="entry name" value="HisKA"/>
    <property type="match status" value="1"/>
</dbReference>
<keyword evidence="13" id="KW-0547">Nucleotide-binding</keyword>
<feature type="transmembrane region" description="Helical" evidence="9">
    <location>
        <begin position="40"/>
        <end position="63"/>
    </location>
</feature>
<dbReference type="GO" id="GO:0004673">
    <property type="term" value="F:protein histidine kinase activity"/>
    <property type="evidence" value="ECO:0007669"/>
    <property type="project" value="UniProtKB-EC"/>
</dbReference>
<keyword evidence="14" id="KW-1185">Reference proteome</keyword>
<organism evidence="13 14">
    <name type="scientific">Lyngbya confervoides BDU141951</name>
    <dbReference type="NCBI Taxonomy" id="1574623"/>
    <lineage>
        <taxon>Bacteria</taxon>
        <taxon>Bacillati</taxon>
        <taxon>Cyanobacteriota</taxon>
        <taxon>Cyanophyceae</taxon>
        <taxon>Oscillatoriophycideae</taxon>
        <taxon>Oscillatoriales</taxon>
        <taxon>Microcoleaceae</taxon>
        <taxon>Lyngbya</taxon>
    </lineage>
</organism>
<keyword evidence="9" id="KW-0812">Transmembrane</keyword>
<name>A0ABD4SZV9_9CYAN</name>
<dbReference type="Pfam" id="PF25487">
    <property type="entry name" value="ETR1_N"/>
    <property type="match status" value="1"/>
</dbReference>
<feature type="transmembrane region" description="Helical" evidence="9">
    <location>
        <begin position="110"/>
        <end position="131"/>
    </location>
</feature>
<evidence type="ECO:0000313" key="13">
    <source>
        <dbReference type="EMBL" id="MCM1981690.1"/>
    </source>
</evidence>
<protein>
    <recommendedName>
        <fullName evidence="2">histidine kinase</fullName>
        <ecNumber evidence="2">2.7.13.3</ecNumber>
    </recommendedName>
</protein>
<evidence type="ECO:0000256" key="6">
    <source>
        <dbReference type="ARBA" id="ARBA00023012"/>
    </source>
</evidence>
<feature type="coiled-coil region" evidence="8">
    <location>
        <begin position="139"/>
        <end position="184"/>
    </location>
</feature>
<dbReference type="SMART" id="SM00387">
    <property type="entry name" value="HATPase_c"/>
    <property type="match status" value="1"/>
</dbReference>
<keyword evidence="5" id="KW-0418">Kinase</keyword>
<dbReference type="InterPro" id="IPR050351">
    <property type="entry name" value="BphY/WalK/GraS-like"/>
</dbReference>
<evidence type="ECO:0000256" key="9">
    <source>
        <dbReference type="SAM" id="Phobius"/>
    </source>
</evidence>
<keyword evidence="7 9" id="KW-0472">Membrane</keyword>
<dbReference type="RefSeq" id="WP_166279596.1">
    <property type="nucleotide sequence ID" value="NZ_JTHE03000015.1"/>
</dbReference>
<dbReference type="GO" id="GO:0005524">
    <property type="term" value="F:ATP binding"/>
    <property type="evidence" value="ECO:0007669"/>
    <property type="project" value="UniProtKB-KW"/>
</dbReference>
<dbReference type="InterPro" id="IPR036890">
    <property type="entry name" value="HATPase_C_sf"/>
</dbReference>
<feature type="coiled-coil region" evidence="8">
    <location>
        <begin position="303"/>
        <end position="337"/>
    </location>
</feature>
<keyword evidence="9" id="KW-1133">Transmembrane helix</keyword>
<dbReference type="PANTHER" id="PTHR42878:SF15">
    <property type="entry name" value="BACTERIOPHYTOCHROME"/>
    <property type="match status" value="1"/>
</dbReference>
<keyword evidence="4" id="KW-0808">Transferase</keyword>
<dbReference type="CDD" id="cd00130">
    <property type="entry name" value="PAS"/>
    <property type="match status" value="1"/>
</dbReference>
<dbReference type="InterPro" id="IPR013656">
    <property type="entry name" value="PAS_4"/>
</dbReference>
<dbReference type="EMBL" id="JTHE03000015">
    <property type="protein sequence ID" value="MCM1981690.1"/>
    <property type="molecule type" value="Genomic_DNA"/>
</dbReference>
<dbReference type="PROSITE" id="PS50113">
    <property type="entry name" value="PAC"/>
    <property type="match status" value="1"/>
</dbReference>
<evidence type="ECO:0000256" key="5">
    <source>
        <dbReference type="ARBA" id="ARBA00022777"/>
    </source>
</evidence>
<evidence type="ECO:0000256" key="4">
    <source>
        <dbReference type="ARBA" id="ARBA00022679"/>
    </source>
</evidence>
<dbReference type="InterPro" id="IPR000700">
    <property type="entry name" value="PAS-assoc_C"/>
</dbReference>
<dbReference type="EC" id="2.7.13.3" evidence="2"/>
<dbReference type="InterPro" id="IPR004358">
    <property type="entry name" value="Sig_transdc_His_kin-like_C"/>
</dbReference>
<comment type="catalytic activity">
    <reaction evidence="1">
        <text>ATP + protein L-histidine = ADP + protein N-phospho-L-histidine.</text>
        <dbReference type="EC" id="2.7.13.3"/>
    </reaction>
</comment>
<keyword evidence="6" id="KW-0902">Two-component regulatory system</keyword>
<evidence type="ECO:0000256" key="8">
    <source>
        <dbReference type="SAM" id="Coils"/>
    </source>
</evidence>
<evidence type="ECO:0000259" key="11">
    <source>
        <dbReference type="PROSITE" id="PS50112"/>
    </source>
</evidence>
<evidence type="ECO:0000256" key="7">
    <source>
        <dbReference type="ARBA" id="ARBA00023136"/>
    </source>
</evidence>
<dbReference type="InterPro" id="IPR036097">
    <property type="entry name" value="HisK_dim/P_sf"/>
</dbReference>
<dbReference type="NCBIfam" id="TIGR00229">
    <property type="entry name" value="sensory_box"/>
    <property type="match status" value="1"/>
</dbReference>
<dbReference type="SMART" id="SM00091">
    <property type="entry name" value="PAS"/>
    <property type="match status" value="1"/>
</dbReference>
<dbReference type="Gene3D" id="3.30.450.20">
    <property type="entry name" value="PAS domain"/>
    <property type="match status" value="1"/>
</dbReference>
<keyword evidence="3" id="KW-0597">Phosphoprotein</keyword>
<dbReference type="PANTHER" id="PTHR42878">
    <property type="entry name" value="TWO-COMPONENT HISTIDINE KINASE"/>
    <property type="match status" value="1"/>
</dbReference>
<dbReference type="PROSITE" id="PS50109">
    <property type="entry name" value="HIS_KIN"/>
    <property type="match status" value="1"/>
</dbReference>
<feature type="domain" description="PAS" evidence="11">
    <location>
        <begin position="188"/>
        <end position="258"/>
    </location>
</feature>
<evidence type="ECO:0000256" key="2">
    <source>
        <dbReference type="ARBA" id="ARBA00012438"/>
    </source>
</evidence>
<dbReference type="InterPro" id="IPR003594">
    <property type="entry name" value="HATPase_dom"/>
</dbReference>